<dbReference type="InterPro" id="IPR027417">
    <property type="entry name" value="P-loop_NTPase"/>
</dbReference>
<organism evidence="6 7">
    <name type="scientific">Tetranychus urticae</name>
    <name type="common">Two-spotted spider mite</name>
    <dbReference type="NCBI Taxonomy" id="32264"/>
    <lineage>
        <taxon>Eukaryota</taxon>
        <taxon>Metazoa</taxon>
        <taxon>Ecdysozoa</taxon>
        <taxon>Arthropoda</taxon>
        <taxon>Chelicerata</taxon>
        <taxon>Arachnida</taxon>
        <taxon>Acari</taxon>
        <taxon>Acariformes</taxon>
        <taxon>Trombidiformes</taxon>
        <taxon>Prostigmata</taxon>
        <taxon>Eleutherengona</taxon>
        <taxon>Raphignathae</taxon>
        <taxon>Tetranychoidea</taxon>
        <taxon>Tetranychidae</taxon>
        <taxon>Tetranychus</taxon>
    </lineage>
</organism>
<feature type="compositionally biased region" description="Low complexity" evidence="4">
    <location>
        <begin position="74"/>
        <end position="87"/>
    </location>
</feature>
<feature type="compositionally biased region" description="Low complexity" evidence="4">
    <location>
        <begin position="287"/>
        <end position="308"/>
    </location>
</feature>
<dbReference type="GO" id="GO:0005524">
    <property type="term" value="F:ATP binding"/>
    <property type="evidence" value="ECO:0007669"/>
    <property type="project" value="InterPro"/>
</dbReference>
<dbReference type="InterPro" id="IPR039041">
    <property type="entry name" value="Nav/unc-53"/>
</dbReference>
<dbReference type="InterPro" id="IPR003959">
    <property type="entry name" value="ATPase_AAA_core"/>
</dbReference>
<evidence type="ECO:0000313" key="7">
    <source>
        <dbReference type="Proteomes" id="UP000015104"/>
    </source>
</evidence>
<keyword evidence="2 3" id="KW-0175">Coiled coil</keyword>
<feature type="compositionally biased region" description="Basic and acidic residues" evidence="4">
    <location>
        <begin position="898"/>
        <end position="910"/>
    </location>
</feature>
<dbReference type="EnsemblMetazoa" id="tetur01g13530.1">
    <property type="protein sequence ID" value="tetur01g13530.1"/>
    <property type="gene ID" value="tetur01g13530"/>
</dbReference>
<name>T1JTB6_TETUR</name>
<feature type="domain" description="AAA+ ATPase" evidence="5">
    <location>
        <begin position="1306"/>
        <end position="1480"/>
    </location>
</feature>
<evidence type="ECO:0000256" key="2">
    <source>
        <dbReference type="ARBA" id="ARBA00023054"/>
    </source>
</evidence>
<dbReference type="eggNOG" id="ENOG502QPT3">
    <property type="taxonomic scope" value="Eukaryota"/>
</dbReference>
<feature type="compositionally biased region" description="Polar residues" evidence="4">
    <location>
        <begin position="581"/>
        <end position="593"/>
    </location>
</feature>
<dbReference type="Pfam" id="PF00004">
    <property type="entry name" value="AAA"/>
    <property type="match status" value="1"/>
</dbReference>
<sequence>MKQEKDEREAKISSCLSSHSGAGHVVSSLSKTVHGTGNNCLPRVKNKTKPIVNFNLKMSKDQSDSGSTVKPTATVKGTSTSSPTKPSNELKSTVKMNGQPPTSPSTSNNLHQPSIAKVSPILQSKRSDNVNTDSNEILNDSDKRVNLDCNNDCVKSDEDNVNVNCSNEDGNENCEDKCNVSFGVKPLGPLKIHETGNYGLNDFYCTQPNCTDKRNRVRSDCGRAGCRLSSRSSSIGNHHRSREDSSSRSPCYRRSSGGSPRKCRRRCDNSNYIIENANSIEDSFDDTSSLSSESATTATTTSSSMSSSTYGDIPGILNHQLIKTSSDSNAKLSVNHQFQTSASNQHQYISNNQQQYNQKAHQQTPHKSSKHYRNGNSNHSMSNDLNRSTNPTCSPAPPATPTHCPVIRSPRKSSNVKKADSSIQTESSALSGRSVDSIHHNSKHSIPSSLPVWKKYIHEQHIVMKPNTISASSNQTNIQPGKGAMGSSGGSSSGNKMSSDFSMSNDSLRHLKYTGSKGCTSLGFIGNGLSGSSTIGSPYHPNNSDSKAIAVIRATSATTGRIPNHSKSYAGSGRLKGTGKGVSQTTGSSSPYSYSDGVYSDTEYMMSKRSSSSASNYYNNKYSYLTSPVRIRGNQSNSRTTGNTNGGNSGPSSLPYSSSEMSSDWLSRDSSGYGQILSPWLQRNGFGLQRNALTEAESMESLNDNGKGFQGNGVPGSRLHGTNGDGLGHSRRPSSVTSKLNSNQGDHSSTPSRLPMTPNRSRLRASNGSILASPSLGSDLTRKTMDKDSDLYSSALSLVSNSTVFTQVEDKHNLEVRKLKRDLEQANEKVITLTSQLNTNAHMVTAFEQSLSVMNSRLQQLTSMSERKDVELTRLRNMIDEITCHKKRDPNDSIESSPVKKGDKKSKENKSLLIRRHTFASVNSDDLKSNLPRHRSKDSVSSSPERDVKQSGNKNRKKDRKYSADTIDSQGSIPVQSSKGWLRSSLTKAFRKSKNGSKCHGSISDAEILSSMGGNVVRRNGCALMDSCSVPSSPMMTLKSYRDLPTGADRLEDEMVDGLKQQLREKEKALTDLRLESLTAAHQLDNFKEMVNKMRAEMMSLKQDNDRLQRMVITKSLASSKSSVLSGSGSGGANGTNGLSPNGEAHQHSKNSSIQLTDLDDTLLEGGRKVSLLLGSLTPNGNNGTGNGLLIGTVIVSPETTWGILDALVRKTVQDYLDRIDSDRNLGLSLESIAFYEVGSERQLRNLRSSSSSSSGNESSPELLPFGYIVNESIIKLGCRSFLESFVFETLIPKNIIQRFVSLLHDHKRLILYGPSGTGKTYLASKLAEYLVVKIQRGDRTSKESYDSGDGDNLGEMIPPGSIATFNIDHKSANELKSYLTTLGEQLESSDETCKDLPTVIILDNLHHVTSIDDLFTGNTIFHKNKFPFIIATMCQSNSCTPNLQLNHNFRWLLCANHMEPVRGFLSRYLKRKLVTSEIDAGSIDLTIPTNMITIVDWIPKVWNHINHFLEVHHSSDVTLGPSLFITCPIDLESSRAWFNDLWNYSIHPYLIQAAREGLQKNGLRSPFEDPTSWIIKTYPWKQSLIEDSVTTNDENGSENSTININPIKLDDIQPYPGLTISSPISDPLSDMLLRLQVATSANEDSDGSGLGPQSQNKDNSI</sequence>
<feature type="compositionally biased region" description="Low complexity" evidence="4">
    <location>
        <begin position="650"/>
        <end position="663"/>
    </location>
</feature>
<feature type="compositionally biased region" description="Polar residues" evidence="4">
    <location>
        <begin position="733"/>
        <end position="778"/>
    </location>
</feature>
<feature type="region of interest" description="Disordered" evidence="4">
    <location>
        <begin position="57"/>
        <end position="114"/>
    </location>
</feature>
<dbReference type="InterPro" id="IPR057568">
    <property type="entry name" value="CortBP2_NAV1-like_AAA_lid"/>
</dbReference>
<dbReference type="PANTHER" id="PTHR12784">
    <property type="entry name" value="STEERIN"/>
    <property type="match status" value="1"/>
</dbReference>
<feature type="compositionally biased region" description="Low complexity" evidence="4">
    <location>
        <begin position="247"/>
        <end position="260"/>
    </location>
</feature>
<dbReference type="GO" id="GO:0016887">
    <property type="term" value="F:ATP hydrolysis activity"/>
    <property type="evidence" value="ECO:0007669"/>
    <property type="project" value="InterPro"/>
</dbReference>
<feature type="region of interest" description="Disordered" evidence="4">
    <location>
        <begin position="1122"/>
        <end position="1153"/>
    </location>
</feature>
<accession>T1JTB6</accession>
<feature type="compositionally biased region" description="Gly residues" evidence="4">
    <location>
        <begin position="483"/>
        <end position="492"/>
    </location>
</feature>
<dbReference type="GO" id="GO:0022008">
    <property type="term" value="P:neurogenesis"/>
    <property type="evidence" value="ECO:0007669"/>
    <property type="project" value="InterPro"/>
</dbReference>
<feature type="region of interest" description="Disordered" evidence="4">
    <location>
        <begin position="283"/>
        <end position="308"/>
    </location>
</feature>
<dbReference type="HOGENOM" id="CLU_1201145_0_0_1"/>
<dbReference type="InterPro" id="IPR003593">
    <property type="entry name" value="AAA+_ATPase"/>
</dbReference>
<feature type="region of interest" description="Disordered" evidence="4">
    <location>
        <begin position="1640"/>
        <end position="1662"/>
    </location>
</feature>
<feature type="region of interest" description="Disordered" evidence="4">
    <location>
        <begin position="559"/>
        <end position="594"/>
    </location>
</feature>
<feature type="compositionally biased region" description="Polar residues" evidence="4">
    <location>
        <begin position="966"/>
        <end position="978"/>
    </location>
</feature>
<feature type="compositionally biased region" description="Polar residues" evidence="4">
    <location>
        <begin position="470"/>
        <end position="479"/>
    </location>
</feature>
<feature type="compositionally biased region" description="Low complexity" evidence="4">
    <location>
        <begin position="633"/>
        <end position="643"/>
    </location>
</feature>
<feature type="region of interest" description="Disordered" evidence="4">
    <location>
        <begin position="470"/>
        <end position="503"/>
    </location>
</feature>
<evidence type="ECO:0000256" key="3">
    <source>
        <dbReference type="SAM" id="Coils"/>
    </source>
</evidence>
<feature type="region of interest" description="Disordered" evidence="4">
    <location>
        <begin position="1"/>
        <end position="44"/>
    </location>
</feature>
<feature type="compositionally biased region" description="Basic and acidic residues" evidence="4">
    <location>
        <begin position="1"/>
        <end position="11"/>
    </location>
</feature>
<dbReference type="InterPro" id="IPR057126">
    <property type="entry name" value="NAV1-like_ubiquitin-like"/>
</dbReference>
<reference evidence="7" key="1">
    <citation type="submission" date="2011-08" db="EMBL/GenBank/DDBJ databases">
        <authorList>
            <person name="Rombauts S."/>
        </authorList>
    </citation>
    <scope>NUCLEOTIDE SEQUENCE</scope>
    <source>
        <strain evidence="7">London</strain>
    </source>
</reference>
<feature type="compositionally biased region" description="Polar residues" evidence="4">
    <location>
        <begin position="421"/>
        <end position="431"/>
    </location>
</feature>
<proteinExistence type="inferred from homology"/>
<feature type="region of interest" description="Disordered" evidence="4">
    <location>
        <begin position="697"/>
        <end position="782"/>
    </location>
</feature>
<comment type="similarity">
    <text evidence="1">Belongs to the Nav/unc-53 family.</text>
</comment>
<dbReference type="Proteomes" id="UP000015104">
    <property type="component" value="Unassembled WGS sequence"/>
</dbReference>
<feature type="compositionally biased region" description="Low complexity" evidence="4">
    <location>
        <begin position="493"/>
        <end position="503"/>
    </location>
</feature>
<keyword evidence="7" id="KW-1185">Reference proteome</keyword>
<feature type="compositionally biased region" description="Polar residues" evidence="4">
    <location>
        <begin position="374"/>
        <end position="387"/>
    </location>
</feature>
<feature type="region of interest" description="Disordered" evidence="4">
    <location>
        <begin position="354"/>
        <end position="446"/>
    </location>
</feature>
<dbReference type="EMBL" id="CAEY01000474">
    <property type="status" value="NOT_ANNOTATED_CDS"/>
    <property type="molecule type" value="Genomic_DNA"/>
</dbReference>
<feature type="compositionally biased region" description="Polar residues" evidence="4">
    <location>
        <begin position="559"/>
        <end position="569"/>
    </location>
</feature>
<feature type="compositionally biased region" description="Low complexity" evidence="4">
    <location>
        <begin position="16"/>
        <end position="30"/>
    </location>
</feature>
<feature type="compositionally biased region" description="Polar residues" evidence="4">
    <location>
        <begin position="89"/>
        <end position="112"/>
    </location>
</feature>
<protein>
    <recommendedName>
        <fullName evidence="5">AAA+ ATPase domain-containing protein</fullName>
    </recommendedName>
</protein>
<dbReference type="SUPFAM" id="SSF52540">
    <property type="entry name" value="P-loop containing nucleoside triphosphate hydrolases"/>
    <property type="match status" value="1"/>
</dbReference>
<dbReference type="PANTHER" id="PTHR12784:SF28">
    <property type="entry name" value="PROTEIN SICKIE"/>
    <property type="match status" value="1"/>
</dbReference>
<evidence type="ECO:0000259" key="5">
    <source>
        <dbReference type="SMART" id="SM00382"/>
    </source>
</evidence>
<feature type="compositionally biased region" description="Low complexity" evidence="4">
    <location>
        <begin position="354"/>
        <end position="363"/>
    </location>
</feature>
<feature type="region of interest" description="Disordered" evidence="4">
    <location>
        <begin position="229"/>
        <end position="263"/>
    </location>
</feature>
<feature type="region of interest" description="Disordered" evidence="4">
    <location>
        <begin position="883"/>
        <end position="978"/>
    </location>
</feature>
<reference evidence="6" key="2">
    <citation type="submission" date="2015-06" db="UniProtKB">
        <authorList>
            <consortium name="EnsemblMetazoa"/>
        </authorList>
    </citation>
    <scope>IDENTIFICATION</scope>
</reference>
<feature type="compositionally biased region" description="Polar residues" evidence="4">
    <location>
        <begin position="1652"/>
        <end position="1662"/>
    </location>
</feature>
<dbReference type="SMART" id="SM00382">
    <property type="entry name" value="AAA"/>
    <property type="match status" value="1"/>
</dbReference>
<feature type="region of interest" description="Disordered" evidence="4">
    <location>
        <begin position="628"/>
        <end position="668"/>
    </location>
</feature>
<feature type="coiled-coil region" evidence="3">
    <location>
        <begin position="809"/>
        <end position="836"/>
    </location>
</feature>
<dbReference type="Pfam" id="PF23092">
    <property type="entry name" value="Ubiquitin_6"/>
    <property type="match status" value="1"/>
</dbReference>
<evidence type="ECO:0000256" key="1">
    <source>
        <dbReference type="ARBA" id="ARBA00006255"/>
    </source>
</evidence>
<evidence type="ECO:0000256" key="4">
    <source>
        <dbReference type="SAM" id="MobiDB-lite"/>
    </source>
</evidence>
<feature type="coiled-coil region" evidence="3">
    <location>
        <begin position="1056"/>
        <end position="1111"/>
    </location>
</feature>
<dbReference type="STRING" id="32264.T1JTB6"/>
<dbReference type="Gene3D" id="3.40.50.300">
    <property type="entry name" value="P-loop containing nucleotide triphosphate hydrolases"/>
    <property type="match status" value="1"/>
</dbReference>
<dbReference type="Pfam" id="PF25408">
    <property type="entry name" value="AAA_lid_NAV1"/>
    <property type="match status" value="1"/>
</dbReference>
<evidence type="ECO:0000313" key="6">
    <source>
        <dbReference type="EnsemblMetazoa" id="tetur01g13530.1"/>
    </source>
</evidence>